<proteinExistence type="predicted"/>
<accession>A0ABW3J316</accession>
<evidence type="ECO:0000256" key="1">
    <source>
        <dbReference type="SAM" id="Phobius"/>
    </source>
</evidence>
<evidence type="ECO:0008006" key="4">
    <source>
        <dbReference type="Google" id="ProtNLM"/>
    </source>
</evidence>
<evidence type="ECO:0000313" key="3">
    <source>
        <dbReference type="Proteomes" id="UP001597051"/>
    </source>
</evidence>
<sequence>MNEFKLENEPKIKSGFKAPENYFDDFSAKVIQQLPENEPKVISIFSRKITWMYAVAAILIVAVSIPIYTAIVNQQNALDKTTIENYLTSQDAISDDELANLLDEDDIKKMKLNFNIEDKAIEDLLSTHSNLEEYIIN</sequence>
<evidence type="ECO:0000313" key="2">
    <source>
        <dbReference type="EMBL" id="MFD0984538.1"/>
    </source>
</evidence>
<gene>
    <name evidence="2" type="ORF">ACFQ0S_08645</name>
</gene>
<dbReference type="RefSeq" id="WP_379756135.1">
    <property type="nucleotide sequence ID" value="NZ_JBHSYB010000024.1"/>
</dbReference>
<protein>
    <recommendedName>
        <fullName evidence="4">Anti-sigma factor</fullName>
    </recommendedName>
</protein>
<keyword evidence="1" id="KW-0812">Transmembrane</keyword>
<organism evidence="2 3">
    <name type="scientific">Flavobacterium myungsuense</name>
    <dbReference type="NCBI Taxonomy" id="651823"/>
    <lineage>
        <taxon>Bacteria</taxon>
        <taxon>Pseudomonadati</taxon>
        <taxon>Bacteroidota</taxon>
        <taxon>Flavobacteriia</taxon>
        <taxon>Flavobacteriales</taxon>
        <taxon>Flavobacteriaceae</taxon>
        <taxon>Flavobacterium</taxon>
    </lineage>
</organism>
<keyword evidence="3" id="KW-1185">Reference proteome</keyword>
<keyword evidence="1" id="KW-0472">Membrane</keyword>
<keyword evidence="1" id="KW-1133">Transmembrane helix</keyword>
<comment type="caution">
    <text evidence="2">The sequence shown here is derived from an EMBL/GenBank/DDBJ whole genome shotgun (WGS) entry which is preliminary data.</text>
</comment>
<reference evidence="3" key="1">
    <citation type="journal article" date="2019" name="Int. J. Syst. Evol. Microbiol.">
        <title>The Global Catalogue of Microorganisms (GCM) 10K type strain sequencing project: providing services to taxonomists for standard genome sequencing and annotation.</title>
        <authorList>
            <consortium name="The Broad Institute Genomics Platform"/>
            <consortium name="The Broad Institute Genome Sequencing Center for Infectious Disease"/>
            <person name="Wu L."/>
            <person name="Ma J."/>
        </authorList>
    </citation>
    <scope>NUCLEOTIDE SEQUENCE [LARGE SCALE GENOMIC DNA]</scope>
    <source>
        <strain evidence="3">CECT 7649</strain>
    </source>
</reference>
<dbReference type="EMBL" id="JBHTIZ010000023">
    <property type="protein sequence ID" value="MFD0984538.1"/>
    <property type="molecule type" value="Genomic_DNA"/>
</dbReference>
<dbReference type="Proteomes" id="UP001597051">
    <property type="component" value="Unassembled WGS sequence"/>
</dbReference>
<name>A0ABW3J316_9FLAO</name>
<feature type="transmembrane region" description="Helical" evidence="1">
    <location>
        <begin position="50"/>
        <end position="71"/>
    </location>
</feature>